<dbReference type="OrthoDB" id="531446at2"/>
<feature type="domain" description="HTH cro/C1-type" evidence="5">
    <location>
        <begin position="6"/>
        <end position="58"/>
    </location>
</feature>
<evidence type="ECO:0000256" key="3">
    <source>
        <dbReference type="ARBA" id="ARBA00023125"/>
    </source>
</evidence>
<accession>A0A1U7J9K9</accession>
<keyword evidence="4" id="KW-0804">Transcription</keyword>
<keyword evidence="7" id="KW-1185">Reference proteome</keyword>
<dbReference type="AlphaFoldDB" id="A0A1U7J9K9"/>
<sequence>MHVEDIKAALRKQGWTLTSIAKELNIGTSAVSHALTRQRSRRIEQVVASKLGLPPHEIWPQRYKRGRVNHGPIHQQAGGYSVPQAQRYDTEALSVAGGADRGHPLGSH</sequence>
<dbReference type="PROSITE" id="PS50943">
    <property type="entry name" value="HTH_CROC1"/>
    <property type="match status" value="1"/>
</dbReference>
<dbReference type="InterPro" id="IPR038722">
    <property type="entry name" value="Ner_HTH_dom"/>
</dbReference>
<proteinExistence type="inferred from homology"/>
<dbReference type="InterPro" id="IPR010982">
    <property type="entry name" value="Lambda_DNA-bd_dom_sf"/>
</dbReference>
<dbReference type="Pfam" id="PF13693">
    <property type="entry name" value="HTH_35"/>
    <property type="match status" value="1"/>
</dbReference>
<name>A0A1U7J9K9_9CYAN</name>
<dbReference type="GO" id="GO:0003677">
    <property type="term" value="F:DNA binding"/>
    <property type="evidence" value="ECO:0007669"/>
    <property type="project" value="UniProtKB-KW"/>
</dbReference>
<protein>
    <recommendedName>
        <fullName evidence="5">HTH cro/C1-type domain-containing protein</fullName>
    </recommendedName>
</protein>
<dbReference type="STRING" id="549789.NIES30_05255"/>
<dbReference type="InterPro" id="IPR001387">
    <property type="entry name" value="Cro/C1-type_HTH"/>
</dbReference>
<dbReference type="Proteomes" id="UP000185557">
    <property type="component" value="Unassembled WGS sequence"/>
</dbReference>
<organism evidence="6 7">
    <name type="scientific">Phormidium tenue NIES-30</name>
    <dbReference type="NCBI Taxonomy" id="549789"/>
    <lineage>
        <taxon>Bacteria</taxon>
        <taxon>Bacillati</taxon>
        <taxon>Cyanobacteriota</taxon>
        <taxon>Cyanophyceae</taxon>
        <taxon>Oscillatoriophycideae</taxon>
        <taxon>Oscillatoriales</taxon>
        <taxon>Oscillatoriaceae</taxon>
        <taxon>Phormidium</taxon>
    </lineage>
</organism>
<evidence type="ECO:0000259" key="5">
    <source>
        <dbReference type="PROSITE" id="PS50943"/>
    </source>
</evidence>
<evidence type="ECO:0000313" key="7">
    <source>
        <dbReference type="Proteomes" id="UP000185557"/>
    </source>
</evidence>
<keyword evidence="2" id="KW-0805">Transcription regulation</keyword>
<comment type="caution">
    <text evidence="6">The sequence shown here is derived from an EMBL/GenBank/DDBJ whole genome shotgun (WGS) entry which is preliminary data.</text>
</comment>
<dbReference type="Gene3D" id="1.10.260.40">
    <property type="entry name" value="lambda repressor-like DNA-binding domains"/>
    <property type="match status" value="1"/>
</dbReference>
<dbReference type="RefSeq" id="WP_073607350.1">
    <property type="nucleotide sequence ID" value="NZ_MRCG01000002.1"/>
</dbReference>
<dbReference type="EMBL" id="MRCG01000002">
    <property type="protein sequence ID" value="OKH50109.1"/>
    <property type="molecule type" value="Genomic_DNA"/>
</dbReference>
<comment type="similarity">
    <text evidence="1">Belongs to the ner transcriptional regulatory family.</text>
</comment>
<keyword evidence="3" id="KW-0238">DNA-binding</keyword>
<dbReference type="SUPFAM" id="SSF47413">
    <property type="entry name" value="lambda repressor-like DNA-binding domains"/>
    <property type="match status" value="1"/>
</dbReference>
<reference evidence="6 7" key="1">
    <citation type="submission" date="2016-11" db="EMBL/GenBank/DDBJ databases">
        <title>Draft Genome Sequences of Nine Cyanobacterial Strains from Diverse Habitats.</title>
        <authorList>
            <person name="Zhu T."/>
            <person name="Hou S."/>
            <person name="Lu X."/>
            <person name="Hess W.R."/>
        </authorList>
    </citation>
    <scope>NUCLEOTIDE SEQUENCE [LARGE SCALE GENOMIC DNA]</scope>
    <source>
        <strain evidence="6 7">NIES-30</strain>
    </source>
</reference>
<evidence type="ECO:0000256" key="2">
    <source>
        <dbReference type="ARBA" id="ARBA00023015"/>
    </source>
</evidence>
<evidence type="ECO:0000313" key="6">
    <source>
        <dbReference type="EMBL" id="OKH50109.1"/>
    </source>
</evidence>
<gene>
    <name evidence="6" type="ORF">NIES30_05255</name>
</gene>
<evidence type="ECO:0000256" key="4">
    <source>
        <dbReference type="ARBA" id="ARBA00023163"/>
    </source>
</evidence>
<evidence type="ECO:0000256" key="1">
    <source>
        <dbReference type="ARBA" id="ARBA00006157"/>
    </source>
</evidence>